<evidence type="ECO:0000313" key="1">
    <source>
        <dbReference type="EMBL" id="VDO50899.1"/>
    </source>
</evidence>
<sequence length="350" mass="38575">MVKFMSQLKTEHYEKPGTTEQPFPSSMGIPGCEHPQYGVRPQETTIFFSYFTVGALRYRLFYPNYTLAALLLYIMFSIALPITDVLTITLATAIEILDIWVGMVAKFGAFGISLTIFTSALLIGAAMKTRLADYLTAILILFIIAAILIAVAVYLITIFKHAMTIFISQITVGKLQLRIFRTEYTLAALLLYNMFSATYLTTTGMTITLATAIEIIDILVDIVTKLGAFGISLTIFTSALLIGAAIKTRLADYLTAVLILFIIAAILIAVAVILITIFKHAMTIFISQITVGKLQLRIFRTEYTLAALLLYNMFSATYLTTTGMVCNTTSTCNSSNASIYPFNNLSGYII</sequence>
<gene>
    <name evidence="1" type="ORF">SMRZ_LOCUS1316</name>
</gene>
<proteinExistence type="predicted"/>
<dbReference type="EMBL" id="UZAI01000284">
    <property type="protein sequence ID" value="VDO50899.1"/>
    <property type="molecule type" value="Genomic_DNA"/>
</dbReference>
<keyword evidence="2" id="KW-1185">Reference proteome</keyword>
<protein>
    <submittedName>
        <fullName evidence="1">Uncharacterized protein</fullName>
    </submittedName>
</protein>
<dbReference type="AlphaFoldDB" id="A0A183LBZ1"/>
<accession>A0A183LBZ1</accession>
<organism evidence="1 2">
    <name type="scientific">Schistosoma margrebowiei</name>
    <dbReference type="NCBI Taxonomy" id="48269"/>
    <lineage>
        <taxon>Eukaryota</taxon>
        <taxon>Metazoa</taxon>
        <taxon>Spiralia</taxon>
        <taxon>Lophotrochozoa</taxon>
        <taxon>Platyhelminthes</taxon>
        <taxon>Trematoda</taxon>
        <taxon>Digenea</taxon>
        <taxon>Strigeidida</taxon>
        <taxon>Schistosomatoidea</taxon>
        <taxon>Schistosomatidae</taxon>
        <taxon>Schistosoma</taxon>
    </lineage>
</organism>
<evidence type="ECO:0000313" key="2">
    <source>
        <dbReference type="Proteomes" id="UP000277204"/>
    </source>
</evidence>
<reference evidence="1 2" key="1">
    <citation type="submission" date="2018-11" db="EMBL/GenBank/DDBJ databases">
        <authorList>
            <consortium name="Pathogen Informatics"/>
        </authorList>
    </citation>
    <scope>NUCLEOTIDE SEQUENCE [LARGE SCALE GENOMIC DNA]</scope>
    <source>
        <strain evidence="1 2">Zambia</strain>
    </source>
</reference>
<dbReference type="Proteomes" id="UP000277204">
    <property type="component" value="Unassembled WGS sequence"/>
</dbReference>
<name>A0A183LBZ1_9TREM</name>